<dbReference type="InterPro" id="IPR027417">
    <property type="entry name" value="P-loop_NTPase"/>
</dbReference>
<dbReference type="PROSITE" id="PS50893">
    <property type="entry name" value="ABC_TRANSPORTER_2"/>
    <property type="match status" value="1"/>
</dbReference>
<reference evidence="6" key="1">
    <citation type="journal article" date="2015" name="Nature">
        <title>Complex archaea that bridge the gap between prokaryotes and eukaryotes.</title>
        <authorList>
            <person name="Spang A."/>
            <person name="Saw J.H."/>
            <person name="Jorgensen S.L."/>
            <person name="Zaremba-Niedzwiedzka K."/>
            <person name="Martijn J."/>
            <person name="Lind A.E."/>
            <person name="van Eijk R."/>
            <person name="Schleper C."/>
            <person name="Guy L."/>
            <person name="Ettema T.J."/>
        </authorList>
    </citation>
    <scope>NUCLEOTIDE SEQUENCE</scope>
</reference>
<dbReference type="PANTHER" id="PTHR46743">
    <property type="entry name" value="TEICHOIC ACIDS EXPORT ATP-BINDING PROTEIN TAGH"/>
    <property type="match status" value="1"/>
</dbReference>
<dbReference type="EMBL" id="LAZR01012939">
    <property type="protein sequence ID" value="KKM24368.1"/>
    <property type="molecule type" value="Genomic_DNA"/>
</dbReference>
<dbReference type="Pfam" id="PF00005">
    <property type="entry name" value="ABC_tran"/>
    <property type="match status" value="1"/>
</dbReference>
<dbReference type="InterPro" id="IPR003593">
    <property type="entry name" value="AAA+_ATPase"/>
</dbReference>
<dbReference type="GO" id="GO:0016020">
    <property type="term" value="C:membrane"/>
    <property type="evidence" value="ECO:0007669"/>
    <property type="project" value="InterPro"/>
</dbReference>
<dbReference type="GO" id="GO:0005524">
    <property type="term" value="F:ATP binding"/>
    <property type="evidence" value="ECO:0007669"/>
    <property type="project" value="UniProtKB-KW"/>
</dbReference>
<dbReference type="SMART" id="SM00382">
    <property type="entry name" value="AAA"/>
    <property type="match status" value="1"/>
</dbReference>
<keyword evidence="2" id="KW-0813">Transport</keyword>
<evidence type="ECO:0000259" key="5">
    <source>
        <dbReference type="PROSITE" id="PS50893"/>
    </source>
</evidence>
<dbReference type="SUPFAM" id="SSF52540">
    <property type="entry name" value="P-loop containing nucleoside triphosphate hydrolases"/>
    <property type="match status" value="1"/>
</dbReference>
<dbReference type="InterPro" id="IPR003439">
    <property type="entry name" value="ABC_transporter-like_ATP-bd"/>
</dbReference>
<dbReference type="PANTHER" id="PTHR46743:SF2">
    <property type="entry name" value="TEICHOIC ACIDS EXPORT ATP-BINDING PROTEIN TAGH"/>
    <property type="match status" value="1"/>
</dbReference>
<dbReference type="AlphaFoldDB" id="A0A0F9KQI2"/>
<dbReference type="GO" id="GO:0140359">
    <property type="term" value="F:ABC-type transporter activity"/>
    <property type="evidence" value="ECO:0007669"/>
    <property type="project" value="InterPro"/>
</dbReference>
<organism evidence="6">
    <name type="scientific">marine sediment metagenome</name>
    <dbReference type="NCBI Taxonomy" id="412755"/>
    <lineage>
        <taxon>unclassified sequences</taxon>
        <taxon>metagenomes</taxon>
        <taxon>ecological metagenomes</taxon>
    </lineage>
</organism>
<dbReference type="CDD" id="cd03220">
    <property type="entry name" value="ABC_KpsT_Wzt"/>
    <property type="match status" value="1"/>
</dbReference>
<comment type="caution">
    <text evidence="6">The sequence shown here is derived from an EMBL/GenBank/DDBJ whole genome shotgun (WGS) entry which is preliminary data.</text>
</comment>
<evidence type="ECO:0000256" key="2">
    <source>
        <dbReference type="ARBA" id="ARBA00022448"/>
    </source>
</evidence>
<evidence type="ECO:0000256" key="3">
    <source>
        <dbReference type="ARBA" id="ARBA00022741"/>
    </source>
</evidence>
<gene>
    <name evidence="6" type="ORF">LCGC14_1605770</name>
</gene>
<evidence type="ECO:0000313" key="6">
    <source>
        <dbReference type="EMBL" id="KKM24368.1"/>
    </source>
</evidence>
<dbReference type="InterPro" id="IPR015860">
    <property type="entry name" value="ABC_transpr_TagH-like"/>
</dbReference>
<comment type="similarity">
    <text evidence="1">Belongs to the ABC transporter superfamily.</text>
</comment>
<feature type="domain" description="ABC transporter" evidence="5">
    <location>
        <begin position="4"/>
        <end position="224"/>
    </location>
</feature>
<evidence type="ECO:0000256" key="4">
    <source>
        <dbReference type="ARBA" id="ARBA00022840"/>
    </source>
</evidence>
<protein>
    <recommendedName>
        <fullName evidence="5">ABC transporter domain-containing protein</fullName>
    </recommendedName>
</protein>
<dbReference type="GO" id="GO:0016887">
    <property type="term" value="F:ATP hydrolysis activity"/>
    <property type="evidence" value="ECO:0007669"/>
    <property type="project" value="InterPro"/>
</dbReference>
<sequence length="229" mass="24731">MAGVTLHHIRKVYGRGVTAIDDLDLTIEHGYFVCVLGPSGSGKSTILKLIAGVTAPSEGEIAVYGRVSPLIELGAGFHPDLTGRENVFLNASILGMSRKEVLARFDEIISFAELWDFVDTPVKRYSSGMYIRLGFSVAVHSDPEILLIDEVLAVGDAAFQEKCLAKMQEFRSRGVTIVLVSHSMGLVQDFCERALLLGGGHLLADGPPAEVVRHYTDLISHPDAALEAV</sequence>
<name>A0A0F9KQI2_9ZZZZ</name>
<keyword evidence="4" id="KW-0067">ATP-binding</keyword>
<dbReference type="Gene3D" id="3.40.50.300">
    <property type="entry name" value="P-loop containing nucleotide triphosphate hydrolases"/>
    <property type="match status" value="1"/>
</dbReference>
<dbReference type="InterPro" id="IPR050683">
    <property type="entry name" value="Bact_Polysacc_Export_ATP-bd"/>
</dbReference>
<accession>A0A0F9KQI2</accession>
<keyword evidence="3" id="KW-0547">Nucleotide-binding</keyword>
<proteinExistence type="inferred from homology"/>
<evidence type="ECO:0000256" key="1">
    <source>
        <dbReference type="ARBA" id="ARBA00005417"/>
    </source>
</evidence>